<dbReference type="AlphaFoldDB" id="A0A392TTF7"/>
<proteinExistence type="predicted"/>
<accession>A0A392TTF7</accession>
<feature type="non-terminal residue" evidence="1">
    <location>
        <position position="1"/>
    </location>
</feature>
<evidence type="ECO:0000313" key="1">
    <source>
        <dbReference type="EMBL" id="MCI63717.1"/>
    </source>
</evidence>
<dbReference type="EMBL" id="LXQA010642288">
    <property type="protein sequence ID" value="MCI63717.1"/>
    <property type="molecule type" value="Genomic_DNA"/>
</dbReference>
<comment type="caution">
    <text evidence="1">The sequence shown here is derived from an EMBL/GenBank/DDBJ whole genome shotgun (WGS) entry which is preliminary data.</text>
</comment>
<feature type="non-terminal residue" evidence="1">
    <location>
        <position position="86"/>
    </location>
</feature>
<protein>
    <submittedName>
        <fullName evidence="1">Uncharacterized protein</fullName>
    </submittedName>
</protein>
<keyword evidence="2" id="KW-1185">Reference proteome</keyword>
<evidence type="ECO:0000313" key="2">
    <source>
        <dbReference type="Proteomes" id="UP000265520"/>
    </source>
</evidence>
<name>A0A392TTF7_9FABA</name>
<reference evidence="1 2" key="1">
    <citation type="journal article" date="2018" name="Front. Plant Sci.">
        <title>Red Clover (Trifolium pratense) and Zigzag Clover (T. medium) - A Picture of Genomic Similarities and Differences.</title>
        <authorList>
            <person name="Dluhosova J."/>
            <person name="Istvanek J."/>
            <person name="Nedelnik J."/>
            <person name="Repkova J."/>
        </authorList>
    </citation>
    <scope>NUCLEOTIDE SEQUENCE [LARGE SCALE GENOMIC DNA]</scope>
    <source>
        <strain evidence="2">cv. 10/8</strain>
        <tissue evidence="1">Leaf</tissue>
    </source>
</reference>
<dbReference type="Proteomes" id="UP000265520">
    <property type="component" value="Unassembled WGS sequence"/>
</dbReference>
<organism evidence="1 2">
    <name type="scientific">Trifolium medium</name>
    <dbReference type="NCBI Taxonomy" id="97028"/>
    <lineage>
        <taxon>Eukaryota</taxon>
        <taxon>Viridiplantae</taxon>
        <taxon>Streptophyta</taxon>
        <taxon>Embryophyta</taxon>
        <taxon>Tracheophyta</taxon>
        <taxon>Spermatophyta</taxon>
        <taxon>Magnoliopsida</taxon>
        <taxon>eudicotyledons</taxon>
        <taxon>Gunneridae</taxon>
        <taxon>Pentapetalae</taxon>
        <taxon>rosids</taxon>
        <taxon>fabids</taxon>
        <taxon>Fabales</taxon>
        <taxon>Fabaceae</taxon>
        <taxon>Papilionoideae</taxon>
        <taxon>50 kb inversion clade</taxon>
        <taxon>NPAAA clade</taxon>
        <taxon>Hologalegina</taxon>
        <taxon>IRL clade</taxon>
        <taxon>Trifolieae</taxon>
        <taxon>Trifolium</taxon>
    </lineage>
</organism>
<sequence>LTPLEEDDLVKELEKDYDALAGDLNGIIPAFFLHKMYKEEEVNPGVDAYKIVTPLLEGLEKEEVMKLVETYMMSLSDCSLASGPVY</sequence>